<sequence>MGLGPDHGVLGITFKAARALEAASMIAIIGITANFISEMVSAGATPPPVLIGTLSIVCVAVLYCAITVILYFDQILPFIISAGLDALFLIALVVISVIVGKPLSYLNCQVLDDMSNATSSAYDFTSALGNSLNKNGSVDYSQWIGTSKSTCLQMKSIWGLSIALCILFTFSAVSAICLWKRTKQPAADKIDA</sequence>
<evidence type="ECO:0000256" key="1">
    <source>
        <dbReference type="SAM" id="Phobius"/>
    </source>
</evidence>
<evidence type="ECO:0000313" key="2">
    <source>
        <dbReference type="EMBL" id="KIV95923.1"/>
    </source>
</evidence>
<name>A0A0D2AAH4_EXOME</name>
<accession>A0A0D2AAH4</accession>
<keyword evidence="1" id="KW-0472">Membrane</keyword>
<feature type="transmembrane region" description="Helical" evidence="1">
    <location>
        <begin position="78"/>
        <end position="99"/>
    </location>
</feature>
<proteinExistence type="predicted"/>
<dbReference type="OrthoDB" id="5366688at2759"/>
<organism evidence="2 3">
    <name type="scientific">Exophiala mesophila</name>
    <name type="common">Black yeast-like fungus</name>
    <dbReference type="NCBI Taxonomy" id="212818"/>
    <lineage>
        <taxon>Eukaryota</taxon>
        <taxon>Fungi</taxon>
        <taxon>Dikarya</taxon>
        <taxon>Ascomycota</taxon>
        <taxon>Pezizomycotina</taxon>
        <taxon>Eurotiomycetes</taxon>
        <taxon>Chaetothyriomycetidae</taxon>
        <taxon>Chaetothyriales</taxon>
        <taxon>Herpotrichiellaceae</taxon>
        <taxon>Exophiala</taxon>
    </lineage>
</organism>
<reference evidence="2 3" key="1">
    <citation type="submission" date="2015-01" db="EMBL/GenBank/DDBJ databases">
        <title>The Genome Sequence of Exophiala mesophila CBS40295.</title>
        <authorList>
            <consortium name="The Broad Institute Genomics Platform"/>
            <person name="Cuomo C."/>
            <person name="de Hoog S."/>
            <person name="Gorbushina A."/>
            <person name="Stielow B."/>
            <person name="Teixiera M."/>
            <person name="Abouelleil A."/>
            <person name="Chapman S.B."/>
            <person name="Priest M."/>
            <person name="Young S.K."/>
            <person name="Wortman J."/>
            <person name="Nusbaum C."/>
            <person name="Birren B."/>
        </authorList>
    </citation>
    <scope>NUCLEOTIDE SEQUENCE [LARGE SCALE GENOMIC DNA]</scope>
    <source>
        <strain evidence="2 3">CBS 40295</strain>
    </source>
</reference>
<feature type="transmembrane region" description="Helical" evidence="1">
    <location>
        <begin position="49"/>
        <end position="71"/>
    </location>
</feature>
<dbReference type="Proteomes" id="UP000054302">
    <property type="component" value="Unassembled WGS sequence"/>
</dbReference>
<evidence type="ECO:0000313" key="3">
    <source>
        <dbReference type="Proteomes" id="UP000054302"/>
    </source>
</evidence>
<feature type="transmembrane region" description="Helical" evidence="1">
    <location>
        <begin position="157"/>
        <end position="179"/>
    </location>
</feature>
<dbReference type="OMA" id="KISYTHW"/>
<dbReference type="RefSeq" id="XP_016227497.1">
    <property type="nucleotide sequence ID" value="XM_016367979.1"/>
</dbReference>
<evidence type="ECO:0008006" key="4">
    <source>
        <dbReference type="Google" id="ProtNLM"/>
    </source>
</evidence>
<keyword evidence="1" id="KW-0812">Transmembrane</keyword>
<dbReference type="AlphaFoldDB" id="A0A0D2AAH4"/>
<keyword evidence="1" id="KW-1133">Transmembrane helix</keyword>
<gene>
    <name evidence="2" type="ORF">PV10_03519</name>
</gene>
<dbReference type="HOGENOM" id="CLU_099558_0_0_1"/>
<dbReference type="VEuPathDB" id="FungiDB:PV10_03519"/>
<dbReference type="GeneID" id="27321364"/>
<dbReference type="EMBL" id="KN847521">
    <property type="protein sequence ID" value="KIV95923.1"/>
    <property type="molecule type" value="Genomic_DNA"/>
</dbReference>
<protein>
    <recommendedName>
        <fullName evidence="4">MARVEL domain-containing protein</fullName>
    </recommendedName>
</protein>
<keyword evidence="3" id="KW-1185">Reference proteome</keyword>